<dbReference type="FunFam" id="3.20.20.140:FF:000004">
    <property type="entry name" value="N-acetylglucosamine-6-phosphate deacetylase"/>
    <property type="match status" value="1"/>
</dbReference>
<dbReference type="NCBIfam" id="TIGR00221">
    <property type="entry name" value="nagA"/>
    <property type="match status" value="1"/>
</dbReference>
<evidence type="ECO:0000256" key="1">
    <source>
        <dbReference type="ARBA" id="ARBA00010716"/>
    </source>
</evidence>
<name>A0AA87CTD8_PROST</name>
<reference evidence="10 11" key="3">
    <citation type="submission" date="2008-05" db="EMBL/GenBank/DDBJ databases">
        <authorList>
            <person name="Fulton L."/>
            <person name="Clifton S."/>
            <person name="Fulton B."/>
            <person name="Xu J."/>
            <person name="Minx P."/>
            <person name="Pepin K.H."/>
            <person name="Johnson M."/>
            <person name="Thiruvilangam P."/>
            <person name="Bhonagiri V."/>
            <person name="Nash W.E."/>
            <person name="Mardis E.R."/>
            <person name="Wilson R.K."/>
        </authorList>
    </citation>
    <scope>NUCLEOTIDE SEQUENCE [LARGE SCALE GENOMIC DNA]</scope>
    <source>
        <strain evidence="10 11">ATCC 25827</strain>
    </source>
</reference>
<accession>A0AA87CTD8</accession>
<feature type="binding site" evidence="8">
    <location>
        <position position="195"/>
    </location>
    <ligand>
        <name>Zn(2+)</name>
        <dbReference type="ChEBI" id="CHEBI:29105"/>
    </ligand>
</feature>
<dbReference type="InterPro" id="IPR011059">
    <property type="entry name" value="Metal-dep_hydrolase_composite"/>
</dbReference>
<evidence type="ECO:0000256" key="3">
    <source>
        <dbReference type="ARBA" id="ARBA00022801"/>
    </source>
</evidence>
<dbReference type="GO" id="GO:0008448">
    <property type="term" value="F:N-acetylglucosamine-6-phosphate deacetylase activity"/>
    <property type="evidence" value="ECO:0007669"/>
    <property type="project" value="UniProtKB-EC"/>
</dbReference>
<evidence type="ECO:0000256" key="2">
    <source>
        <dbReference type="ARBA" id="ARBA00022723"/>
    </source>
</evidence>
<evidence type="ECO:0000256" key="4">
    <source>
        <dbReference type="ARBA" id="ARBA00023277"/>
    </source>
</evidence>
<dbReference type="PIRSF" id="PIRSF038994">
    <property type="entry name" value="NagA"/>
    <property type="match status" value="1"/>
</dbReference>
<dbReference type="Gene3D" id="2.30.40.10">
    <property type="entry name" value="Urease, subunit C, domain 1"/>
    <property type="match status" value="1"/>
</dbReference>
<evidence type="ECO:0000256" key="6">
    <source>
        <dbReference type="PIRSR" id="PIRSR038994-1"/>
    </source>
</evidence>
<dbReference type="GO" id="GO:0006046">
    <property type="term" value="P:N-acetylglucosamine catabolic process"/>
    <property type="evidence" value="ECO:0007669"/>
    <property type="project" value="TreeGrafter"/>
</dbReference>
<feature type="binding site" evidence="8">
    <location>
        <position position="216"/>
    </location>
    <ligand>
        <name>Zn(2+)</name>
        <dbReference type="ChEBI" id="CHEBI:29105"/>
    </ligand>
</feature>
<keyword evidence="2 8" id="KW-0479">Metal-binding</keyword>
<evidence type="ECO:0000313" key="10">
    <source>
        <dbReference type="EMBL" id="EDU61786.1"/>
    </source>
</evidence>
<evidence type="ECO:0000256" key="7">
    <source>
        <dbReference type="PIRSR" id="PIRSR038994-2"/>
    </source>
</evidence>
<dbReference type="InterPro" id="IPR003764">
    <property type="entry name" value="GlcNAc_6-P_deAcase"/>
</dbReference>
<dbReference type="EMBL" id="ABJD02000046">
    <property type="protein sequence ID" value="EDU61786.1"/>
    <property type="molecule type" value="Genomic_DNA"/>
</dbReference>
<dbReference type="AlphaFoldDB" id="A0AA87CTD8"/>
<feature type="binding site" evidence="7">
    <location>
        <position position="140"/>
    </location>
    <ligand>
        <name>substrate</name>
    </ligand>
</feature>
<comment type="similarity">
    <text evidence="1 5">Belongs to the metallo-dependent hydrolases superfamily. NagA family.</text>
</comment>
<feature type="binding site" evidence="8">
    <location>
        <position position="129"/>
    </location>
    <ligand>
        <name>Zn(2+)</name>
        <dbReference type="ChEBI" id="CHEBI:29105"/>
    </ligand>
</feature>
<dbReference type="PANTHER" id="PTHR11113:SF14">
    <property type="entry name" value="N-ACETYLGLUCOSAMINE-6-PHOSPHATE DEACETYLASE"/>
    <property type="match status" value="1"/>
</dbReference>
<dbReference type="InterPro" id="IPR006680">
    <property type="entry name" value="Amidohydro-rel"/>
</dbReference>
<gene>
    <name evidence="10" type="primary">nagA</name>
    <name evidence="10" type="ORF">PROSTU_00324</name>
</gene>
<sequence>MMKSDKQIYVRRALLPSGWADNVLVVLNDNGCIQHVIPNTQSAEELLPFTLLPALIDTHIHGSAGADVMDATHESLNNISRFLASKGVGAFLATTVTAQHKDIERALVQVKDSQKQGVDGAEILGSYLEGPFFTAQHKGAHPESLLHQPEKALLQQWISLAEGSLKCVALAPEHPTSLELIPWLKSQGIRVMLGHSSADYALTQDGLNQGADGVVHCYNGMNGLHHREPGMVGAALTNDQCQVELICDGHHVHPAAIKVVYRCCGERLLLITDAMRATGMPDGEYSLGEMTVQMKKGVVRTESGSLAGSTLTLEQGVKTLQQACDISFAQAWLHGSLYPAKALGIADRLGSIAPNKQANLTLCDTAGEIQATFVNGKRVFQR</sequence>
<dbReference type="PANTHER" id="PTHR11113">
    <property type="entry name" value="N-ACETYLGLUCOSAMINE-6-PHOSPHATE DEACETYLASE"/>
    <property type="match status" value="1"/>
</dbReference>
<reference evidence="11" key="2">
    <citation type="submission" date="2008-04" db="EMBL/GenBank/DDBJ databases">
        <title>Draft genome sequence of Providencia stuartii(ATCC 25827).</title>
        <authorList>
            <person name="Sudarsanam P."/>
            <person name="Ley R."/>
            <person name="Guruge J."/>
            <person name="Turnbaugh P.J."/>
            <person name="Mahowald M."/>
            <person name="Liep D."/>
            <person name="Gordon J."/>
        </authorList>
    </citation>
    <scope>NUCLEOTIDE SEQUENCE [LARGE SCALE GENOMIC DNA]</scope>
    <source>
        <strain evidence="11">ATCC 25827</strain>
    </source>
</reference>
<dbReference type="SUPFAM" id="SSF51338">
    <property type="entry name" value="Composite domain of metallo-dependent hydrolases"/>
    <property type="match status" value="1"/>
</dbReference>
<evidence type="ECO:0000256" key="8">
    <source>
        <dbReference type="PIRSR" id="PIRSR038994-3"/>
    </source>
</evidence>
<dbReference type="SUPFAM" id="SSF51556">
    <property type="entry name" value="Metallo-dependent hydrolases"/>
    <property type="match status" value="1"/>
</dbReference>
<keyword evidence="3 5" id="KW-0378">Hydrolase</keyword>
<feature type="binding site" evidence="7">
    <location>
        <begin position="306"/>
        <end position="308"/>
    </location>
    <ligand>
        <name>substrate</name>
    </ligand>
</feature>
<keyword evidence="4 5" id="KW-0119">Carbohydrate metabolism</keyword>
<dbReference type="CDD" id="cd00854">
    <property type="entry name" value="NagA"/>
    <property type="match status" value="1"/>
</dbReference>
<dbReference type="EC" id="3.5.1.25" evidence="10"/>
<comment type="caution">
    <text evidence="10">The sequence shown here is derived from an EMBL/GenBank/DDBJ whole genome shotgun (WGS) entry which is preliminary data.</text>
</comment>
<evidence type="ECO:0000256" key="5">
    <source>
        <dbReference type="PIRNR" id="PIRNR038994"/>
    </source>
</evidence>
<organism evidence="10 11">
    <name type="scientific">Providencia stuartii ATCC 25827</name>
    <dbReference type="NCBI Taxonomy" id="471874"/>
    <lineage>
        <taxon>Bacteria</taxon>
        <taxon>Pseudomonadati</taxon>
        <taxon>Pseudomonadota</taxon>
        <taxon>Gammaproteobacteria</taxon>
        <taxon>Enterobacterales</taxon>
        <taxon>Morganellaceae</taxon>
        <taxon>Providencia</taxon>
    </lineage>
</organism>
<evidence type="ECO:0000259" key="9">
    <source>
        <dbReference type="Pfam" id="PF01979"/>
    </source>
</evidence>
<feature type="active site" description="Proton donor/acceptor" evidence="6">
    <location>
        <position position="273"/>
    </location>
</feature>
<comment type="cofactor">
    <cofactor evidence="8">
        <name>a divalent metal cation</name>
        <dbReference type="ChEBI" id="CHEBI:60240"/>
    </cofactor>
    <text evidence="8">Binds 1 divalent metal cation per subunit.</text>
</comment>
<dbReference type="Proteomes" id="UP000004506">
    <property type="component" value="Unassembled WGS sequence"/>
</dbReference>
<reference evidence="11" key="1">
    <citation type="submission" date="2008-04" db="EMBL/GenBank/DDBJ databases">
        <title>Draft genome sequence of Providencia stuartii (ATCC 25827).</title>
        <authorList>
            <person name="Sudarsanam P."/>
            <person name="Ley R."/>
            <person name="Guruge J."/>
            <person name="Turnbaugh P.J."/>
            <person name="Mahowald M."/>
            <person name="Liep D."/>
            <person name="Gordon J."/>
        </authorList>
    </citation>
    <scope>NUCLEOTIDE SEQUENCE [LARGE SCALE GENOMIC DNA]</scope>
    <source>
        <strain evidence="11">ATCC 25827</strain>
    </source>
</reference>
<proteinExistence type="inferred from homology"/>
<dbReference type="InterPro" id="IPR032466">
    <property type="entry name" value="Metal_Hydrolase"/>
</dbReference>
<dbReference type="Gene3D" id="3.20.20.140">
    <property type="entry name" value="Metal-dependent hydrolases"/>
    <property type="match status" value="1"/>
</dbReference>
<feature type="binding site" evidence="7">
    <location>
        <position position="227"/>
    </location>
    <ligand>
        <name>substrate</name>
    </ligand>
</feature>
<feature type="binding site" evidence="7">
    <location>
        <begin position="219"/>
        <end position="220"/>
    </location>
    <ligand>
        <name>substrate</name>
    </ligand>
</feature>
<protein>
    <submittedName>
        <fullName evidence="10">N-acetylglucosamine-6-phosphate deacetylase</fullName>
        <ecNumber evidence="10">3.5.1.25</ecNumber>
    </submittedName>
</protein>
<evidence type="ECO:0000313" key="11">
    <source>
        <dbReference type="Proteomes" id="UP000004506"/>
    </source>
</evidence>
<dbReference type="RefSeq" id="WP_004923842.1">
    <property type="nucleotide sequence ID" value="NZ_DS607670.1"/>
</dbReference>
<feature type="domain" description="Amidohydrolase-related" evidence="9">
    <location>
        <begin position="307"/>
        <end position="379"/>
    </location>
</feature>
<dbReference type="Pfam" id="PF01979">
    <property type="entry name" value="Amidohydro_1"/>
    <property type="match status" value="1"/>
</dbReference>
<feature type="binding site" evidence="7">
    <location>
        <position position="251"/>
    </location>
    <ligand>
        <name>substrate</name>
    </ligand>
</feature>
<dbReference type="GO" id="GO:0046872">
    <property type="term" value="F:metal ion binding"/>
    <property type="evidence" value="ECO:0007669"/>
    <property type="project" value="UniProtKB-KW"/>
</dbReference>